<reference evidence="1" key="1">
    <citation type="submission" date="2022-06" db="EMBL/GenBank/DDBJ databases">
        <title>Complete genome sequence of Streptomyces nigrescens HEK616.</title>
        <authorList>
            <person name="Asamizu S."/>
            <person name="Onaka H."/>
        </authorList>
    </citation>
    <scope>NUCLEOTIDE SEQUENCE</scope>
    <source>
        <strain evidence="1">HEK616</strain>
    </source>
</reference>
<evidence type="ECO:0000313" key="1">
    <source>
        <dbReference type="EMBL" id="BDM70571.1"/>
    </source>
</evidence>
<gene>
    <name evidence="1" type="ORF">HEK616_40580</name>
</gene>
<dbReference type="Proteomes" id="UP001059597">
    <property type="component" value="Chromosome"/>
</dbReference>
<dbReference type="RefSeq" id="WP_261954294.1">
    <property type="nucleotide sequence ID" value="NZ_AP026073.1"/>
</dbReference>
<sequence length="117" mass="13700">MATNGSLNDMEQWRSVVEYQDRKINPAYHWQDNRDVPYYLNEWDDEIQTAVRGPYQSAENARRQATREAAELLRGGYRTAPPPEKVGVRVVRIYVERASLAWEPFDERDPETNKWGG</sequence>
<dbReference type="EMBL" id="AP026073">
    <property type="protein sequence ID" value="BDM70571.1"/>
    <property type="molecule type" value="Genomic_DNA"/>
</dbReference>
<accession>A0ABM7ZWG2</accession>
<name>A0ABM7ZWG2_STRNI</name>
<evidence type="ECO:0000313" key="2">
    <source>
        <dbReference type="Proteomes" id="UP001059597"/>
    </source>
</evidence>
<organism evidence="1 2">
    <name type="scientific">Streptomyces nigrescens</name>
    <dbReference type="NCBI Taxonomy" id="1920"/>
    <lineage>
        <taxon>Bacteria</taxon>
        <taxon>Bacillati</taxon>
        <taxon>Actinomycetota</taxon>
        <taxon>Actinomycetes</taxon>
        <taxon>Kitasatosporales</taxon>
        <taxon>Streptomycetaceae</taxon>
        <taxon>Streptomyces</taxon>
    </lineage>
</organism>
<proteinExistence type="predicted"/>
<keyword evidence="2" id="KW-1185">Reference proteome</keyword>
<protein>
    <submittedName>
        <fullName evidence="1">Uncharacterized protein</fullName>
    </submittedName>
</protein>